<reference evidence="1 2" key="1">
    <citation type="submission" date="2016-10" db="EMBL/GenBank/DDBJ databases">
        <authorList>
            <person name="de Groot N.N."/>
        </authorList>
    </citation>
    <scope>NUCLEOTIDE SEQUENCE [LARGE SCALE GENOMIC DNA]</scope>
    <source>
        <strain evidence="1 2">DSM 9990</strain>
    </source>
</reference>
<dbReference type="Proteomes" id="UP000199611">
    <property type="component" value="Unassembled WGS sequence"/>
</dbReference>
<dbReference type="InterPro" id="IPR005268">
    <property type="entry name" value="CHP00725"/>
</dbReference>
<gene>
    <name evidence="1" type="ORF">SAMN05660836_01203</name>
</gene>
<keyword evidence="2" id="KW-1185">Reference proteome</keyword>
<evidence type="ECO:0008006" key="3">
    <source>
        <dbReference type="Google" id="ProtNLM"/>
    </source>
</evidence>
<accession>A0A1I4SWM6</accession>
<name>A0A1I4SWM6_9BACT</name>
<dbReference type="Gene3D" id="3.40.50.450">
    <property type="match status" value="1"/>
</dbReference>
<dbReference type="AlphaFoldDB" id="A0A1I4SWM6"/>
<protein>
    <recommendedName>
        <fullName evidence="3">TIGR00725 family protein</fullName>
    </recommendedName>
</protein>
<dbReference type="Pfam" id="PF18306">
    <property type="entry name" value="LDcluster4"/>
    <property type="match status" value="1"/>
</dbReference>
<dbReference type="PANTHER" id="PTHR43393">
    <property type="entry name" value="CYTOKININ RIBOSIDE 5'-MONOPHOSPHATE PHOSPHORIBOHYDROLASE"/>
    <property type="match status" value="1"/>
</dbReference>
<dbReference type="RefSeq" id="WP_093394216.1">
    <property type="nucleotide sequence ID" value="NZ_FOUU01000002.1"/>
</dbReference>
<dbReference type="SUPFAM" id="SSF102405">
    <property type="entry name" value="MCP/YpsA-like"/>
    <property type="match status" value="1"/>
</dbReference>
<sequence>MMRVIIGVVGAGECRRQWCEWAEEVGKGIARLGAVLVCGGLGGVMEAAARGARNEGGITVGILPGSRKNSANPFIEIPIATNMGHARNAIIAQSADGLIAVGGGFGTLSEIALALKMGKPVVALDPPVKIPGVIEARYPAEAVELVFEIIKKGGDTV</sequence>
<dbReference type="InterPro" id="IPR041164">
    <property type="entry name" value="LDcluster4"/>
</dbReference>
<dbReference type="GO" id="GO:0005829">
    <property type="term" value="C:cytosol"/>
    <property type="evidence" value="ECO:0007669"/>
    <property type="project" value="TreeGrafter"/>
</dbReference>
<dbReference type="EMBL" id="FOUU01000002">
    <property type="protein sequence ID" value="SFM68797.1"/>
    <property type="molecule type" value="Genomic_DNA"/>
</dbReference>
<proteinExistence type="predicted"/>
<dbReference type="PANTHER" id="PTHR43393:SF3">
    <property type="entry name" value="LYSINE DECARBOXYLASE-LIKE PROTEIN"/>
    <property type="match status" value="1"/>
</dbReference>
<dbReference type="OrthoDB" id="9794039at2"/>
<evidence type="ECO:0000313" key="2">
    <source>
        <dbReference type="Proteomes" id="UP000199611"/>
    </source>
</evidence>
<evidence type="ECO:0000313" key="1">
    <source>
        <dbReference type="EMBL" id="SFM68797.1"/>
    </source>
</evidence>
<dbReference type="STRING" id="39841.SAMN05660836_01203"/>
<dbReference type="NCBIfam" id="TIGR00725">
    <property type="entry name" value="TIGR00725 family protein"/>
    <property type="match status" value="1"/>
</dbReference>
<dbReference type="InterPro" id="IPR052341">
    <property type="entry name" value="LOG_family_nucleotidases"/>
</dbReference>
<organism evidence="1 2">
    <name type="scientific">Thermodesulforhabdus norvegica</name>
    <dbReference type="NCBI Taxonomy" id="39841"/>
    <lineage>
        <taxon>Bacteria</taxon>
        <taxon>Pseudomonadati</taxon>
        <taxon>Thermodesulfobacteriota</taxon>
        <taxon>Syntrophobacteria</taxon>
        <taxon>Syntrophobacterales</taxon>
        <taxon>Thermodesulforhabdaceae</taxon>
        <taxon>Thermodesulforhabdus</taxon>
    </lineage>
</organism>